<sequence>MGKDSIFQADAMRARREAERKRKEELLEYAEKLRNQSSIKPLVTSAEIALNGEDKITLEVREGESLEDKLAVFAKNYSIAAAGVDQVRNLLQANVKPERPMIVAIPIADGLGVRRPLVVREGDNVTETVRNFCIKYNIVNYADDDLESVQFAELVMTTVQDSYNATLQRPVILEVPFVLPDGRKPVVRVREGEQHDLAAVADGFMLAYDVQPGMKDPIVNQIHARLPPVLVYQPVQVGPLLYQVRITSKDPAQIEKTVTAFLEFQQVDLSIVPAIRQQAIAKLSPGTLAAPARNLG</sequence>
<gene>
    <name evidence="1" type="ORF">PPAR1163_LOCUS16388</name>
</gene>
<dbReference type="EMBL" id="HBGJ01025701">
    <property type="protein sequence ID" value="CAD9258016.1"/>
    <property type="molecule type" value="Transcribed_RNA"/>
</dbReference>
<organism evidence="1">
    <name type="scientific">Phaeomonas parva</name>
    <dbReference type="NCBI Taxonomy" id="124430"/>
    <lineage>
        <taxon>Eukaryota</taxon>
        <taxon>Sar</taxon>
        <taxon>Stramenopiles</taxon>
        <taxon>Ochrophyta</taxon>
        <taxon>Pinguiophyceae</taxon>
        <taxon>Pinguiochrysidales</taxon>
        <taxon>Pinguiochrysidaceae</taxon>
        <taxon>Phaeomonas</taxon>
    </lineage>
</organism>
<reference evidence="1" key="1">
    <citation type="submission" date="2021-01" db="EMBL/GenBank/DDBJ databases">
        <authorList>
            <person name="Corre E."/>
            <person name="Pelletier E."/>
            <person name="Niang G."/>
            <person name="Scheremetjew M."/>
            <person name="Finn R."/>
            <person name="Kale V."/>
            <person name="Holt S."/>
            <person name="Cochrane G."/>
            <person name="Meng A."/>
            <person name="Brown T."/>
            <person name="Cohen L."/>
        </authorList>
    </citation>
    <scope>NUCLEOTIDE SEQUENCE</scope>
    <source>
        <strain evidence="1">CCMP2877</strain>
    </source>
</reference>
<proteinExistence type="predicted"/>
<dbReference type="AlphaFoldDB" id="A0A7S1XRV1"/>
<name>A0A7S1XRV1_9STRA</name>
<evidence type="ECO:0000313" key="1">
    <source>
        <dbReference type="EMBL" id="CAD9258016.1"/>
    </source>
</evidence>
<accession>A0A7S1XRV1</accession>
<protein>
    <submittedName>
        <fullName evidence="1">Uncharacterized protein</fullName>
    </submittedName>
</protein>